<proteinExistence type="predicted"/>
<dbReference type="PANTHER" id="PTHR35446:SF2">
    <property type="entry name" value="CARBOXYMUCONOLACTONE DECARBOXYLASE-LIKE DOMAIN-CONTAINING PROTEIN"/>
    <property type="match status" value="1"/>
</dbReference>
<sequence>MPFIQTLTGKNAGEKAVEMFTRAIREFGYLPNMVKVFSHRPEVMDAWDGLLDSIKSNMDVRRYELVTIAAAKQLRSSYCMLAHGSFLLRDHFTAQELQAVVEDAEEPSLDATDRAVMQFATKVVRDATSISADDIEGLRSHGLSDQEIFDVASAAAARCFFSKLLDAMGAQPDSAYNEIEPGLRKSLLVGRQIANDGSADQEAAQSEPR</sequence>
<dbReference type="RefSeq" id="WP_371924381.1">
    <property type="nucleotide sequence ID" value="NZ_JAODNW010000051.1"/>
</dbReference>
<evidence type="ECO:0000259" key="1">
    <source>
        <dbReference type="Pfam" id="PF02627"/>
    </source>
</evidence>
<dbReference type="EMBL" id="JBHLXD010000074">
    <property type="protein sequence ID" value="MFC0210697.1"/>
    <property type="molecule type" value="Genomic_DNA"/>
</dbReference>
<dbReference type="SUPFAM" id="SSF69118">
    <property type="entry name" value="AhpD-like"/>
    <property type="match status" value="1"/>
</dbReference>
<feature type="domain" description="Carboxymuconolactone decarboxylase-like" evidence="1">
    <location>
        <begin position="41"/>
        <end position="121"/>
    </location>
</feature>
<dbReference type="PANTHER" id="PTHR35446">
    <property type="entry name" value="SI:CH211-175M2.5"/>
    <property type="match status" value="1"/>
</dbReference>
<evidence type="ECO:0000313" key="3">
    <source>
        <dbReference type="Proteomes" id="UP001589755"/>
    </source>
</evidence>
<gene>
    <name evidence="2" type="ORF">ACFFJ2_20120</name>
</gene>
<protein>
    <submittedName>
        <fullName evidence="2">Carboxymuconolactone decarboxylase family protein</fullName>
    </submittedName>
</protein>
<accession>A0ABV6DDI2</accession>
<dbReference type="InterPro" id="IPR003779">
    <property type="entry name" value="CMD-like"/>
</dbReference>
<organism evidence="2 3">
    <name type="scientific">Chelativorans intermedius</name>
    <dbReference type="NCBI Taxonomy" id="515947"/>
    <lineage>
        <taxon>Bacteria</taxon>
        <taxon>Pseudomonadati</taxon>
        <taxon>Pseudomonadota</taxon>
        <taxon>Alphaproteobacteria</taxon>
        <taxon>Hyphomicrobiales</taxon>
        <taxon>Phyllobacteriaceae</taxon>
        <taxon>Chelativorans</taxon>
    </lineage>
</organism>
<dbReference type="Gene3D" id="1.20.1290.10">
    <property type="entry name" value="AhpD-like"/>
    <property type="match status" value="1"/>
</dbReference>
<reference evidence="2 3" key="1">
    <citation type="submission" date="2024-09" db="EMBL/GenBank/DDBJ databases">
        <authorList>
            <person name="Sun Q."/>
            <person name="Mori K."/>
        </authorList>
    </citation>
    <scope>NUCLEOTIDE SEQUENCE [LARGE SCALE GENOMIC DNA]</scope>
    <source>
        <strain evidence="2 3">CCM 8543</strain>
    </source>
</reference>
<evidence type="ECO:0000313" key="2">
    <source>
        <dbReference type="EMBL" id="MFC0210697.1"/>
    </source>
</evidence>
<dbReference type="InterPro" id="IPR029032">
    <property type="entry name" value="AhpD-like"/>
</dbReference>
<keyword evidence="3" id="KW-1185">Reference proteome</keyword>
<dbReference type="Pfam" id="PF02627">
    <property type="entry name" value="CMD"/>
    <property type="match status" value="1"/>
</dbReference>
<dbReference type="Proteomes" id="UP001589755">
    <property type="component" value="Unassembled WGS sequence"/>
</dbReference>
<name>A0ABV6DDI2_9HYPH</name>
<comment type="caution">
    <text evidence="2">The sequence shown here is derived from an EMBL/GenBank/DDBJ whole genome shotgun (WGS) entry which is preliminary data.</text>
</comment>